<dbReference type="EMBL" id="HAEC01002005">
    <property type="protein sequence ID" value="SBQ70082.1"/>
    <property type="molecule type" value="Transcribed_RNA"/>
</dbReference>
<dbReference type="AlphaFoldDB" id="A0A1A8GFY1"/>
<sequence>MSANAQDFDFGEYDKPGIERSRRRRGEDDALESDLEEDLLEEDWLSGKKNTSEVSDEELNDDLLQSDDEDLNMTGQDASLGMDASYDQQGSSQEADYPDDVVNLGAEGCDDEEEEGGGHHHEGEVVYAEGFRQEDNTEMPEDYAGDLAEDDDGYQDEVLDIQVTEPLDGEFQDEDYQSYGAEAGGGGEAPQEEDTEEVGGEKQLGEEDTNEESHVYDTEEGENDTLLDDKTKEESDEEEDDGEDSGRIRFKSERKEGVVVRLADAGQRRNIPETLELSEKAKRDLMEFEEQERQRRQTRYGGRGRGGGRGGRGRGGFPGFGMPNFRGQRRKMHDQMPPLMGNMLMQQSSRMPHPHQQQMQSHQHHPSHPRGPPPPFQEHGRPLSQQPLQPLLPPHMAHRSPPLRPQMEQPPRMMGSPPPAFPPHHQQQQQQPPPPQSKNIHINPHFRGSVQSSVQVPLMPPAQSQSRPAVGPQRFPGMGEFQQHMPGNFGPPQRPPHFMEPLKTQSPQGPRDREPQFMGDRGEAARFPAQHMFDHQVPGSLNNSSSLHLHHQQQQLPGQGHLGFGPPAPPFNQPNQGPLGLFQREPPRPNLPPHQGHQGMMNLNQQGGPPNQPRPFMSPRQPFGQQGNLFPPPQVQFGMQVRLRGLLHAPPVPQLPHHDTMSPLPLHQQQQHHRQDLPHQQQINLGESRPMTHHGQNLFHQQHGSPRQMTPRPQNPQQRNMSNRQRMNTPISKQMQQRNSNLRELPVAPANTNMNNTRPTPTPASQAANIRPVARATLGTRPGQNAQPTSGGGRGRGQAPNTFSQHGGAGRTVVTTETLSSPSQSEPQDPNEDEETRQYRLKIEEQKRLREEILRKKELRRQMQAGVRKKELLERLNSQTNTPNQGPAPTQTQPLQFNQPRPHPVQPQQQLQQPLLPQPPLLPHPPPLSEQTRPQLQAQHQRPAPQRMPQMLNYTLRPPNQDNALPPSGTAQTPAPRSNVKSRLQMVKGFTQEQQSPGVAPEQQWKDPQQQQRRNNSVQIVNRLGAPAEAVQVAQNASRTQGPGQTQGPRPPAKRTVMQRVSSSGVESQQVPQKVRVVKLSGMSGTGPEATSGPVQQQSSWQASPLNQSVQRKVTMVGQQQQQGPGGAPQASRGGRGNAQQSRVVVTGRGQGRGGGQMGRGHPVSVQQNLSGAETPRCTVSIKGLSSSTSEIQLKNLLKSIGPIEMFKMMPQQRKAVATFSNAQHAADFQSSFNRHMIDLSHIEVSLIDG</sequence>
<feature type="compositionally biased region" description="Polar residues" evidence="2">
    <location>
        <begin position="694"/>
        <end position="742"/>
    </location>
</feature>
<evidence type="ECO:0000259" key="3">
    <source>
        <dbReference type="SMART" id="SM00360"/>
    </source>
</evidence>
<feature type="compositionally biased region" description="Polar residues" evidence="2">
    <location>
        <begin position="1059"/>
        <end position="1072"/>
    </location>
</feature>
<dbReference type="SMART" id="SM00360">
    <property type="entry name" value="RRM"/>
    <property type="match status" value="1"/>
</dbReference>
<feature type="compositionally biased region" description="Basic and acidic residues" evidence="2">
    <location>
        <begin position="12"/>
        <end position="28"/>
    </location>
</feature>
<feature type="compositionally biased region" description="Low complexity" evidence="2">
    <location>
        <begin position="1118"/>
        <end position="1133"/>
    </location>
</feature>
<organism evidence="4">
    <name type="scientific">Nothobranchius korthausae</name>
    <dbReference type="NCBI Taxonomy" id="1143690"/>
    <lineage>
        <taxon>Eukaryota</taxon>
        <taxon>Metazoa</taxon>
        <taxon>Chordata</taxon>
        <taxon>Craniata</taxon>
        <taxon>Vertebrata</taxon>
        <taxon>Euteleostomi</taxon>
        <taxon>Actinopterygii</taxon>
        <taxon>Neopterygii</taxon>
        <taxon>Teleostei</taxon>
        <taxon>Neoteleostei</taxon>
        <taxon>Acanthomorphata</taxon>
        <taxon>Ovalentaria</taxon>
        <taxon>Atherinomorphae</taxon>
        <taxon>Cyprinodontiformes</taxon>
        <taxon>Nothobranchiidae</taxon>
        <taxon>Nothobranchius</taxon>
    </lineage>
</organism>
<dbReference type="InterPro" id="IPR000504">
    <property type="entry name" value="RRM_dom"/>
</dbReference>
<dbReference type="GO" id="GO:0003723">
    <property type="term" value="F:RNA binding"/>
    <property type="evidence" value="ECO:0007669"/>
    <property type="project" value="InterPro"/>
</dbReference>
<feature type="compositionally biased region" description="Acidic residues" evidence="2">
    <location>
        <begin position="54"/>
        <end position="71"/>
    </location>
</feature>
<feature type="compositionally biased region" description="Low complexity" evidence="2">
    <location>
        <begin position="906"/>
        <end position="915"/>
    </location>
</feature>
<dbReference type="PANTHER" id="PTHR22014:SF2">
    <property type="entry name" value="RNA-BINDING PROTEIN 33"/>
    <property type="match status" value="1"/>
</dbReference>
<feature type="compositionally biased region" description="Acidic residues" evidence="2">
    <location>
        <begin position="167"/>
        <end position="176"/>
    </location>
</feature>
<feature type="compositionally biased region" description="Acidic residues" evidence="2">
    <location>
        <begin position="136"/>
        <end position="159"/>
    </location>
</feature>
<feature type="compositionally biased region" description="Low complexity" evidence="2">
    <location>
        <begin position="748"/>
        <end position="759"/>
    </location>
</feature>
<dbReference type="InterPro" id="IPR039878">
    <property type="entry name" value="RBM33"/>
</dbReference>
<feature type="compositionally biased region" description="Polar residues" evidence="2">
    <location>
        <begin position="878"/>
        <end position="898"/>
    </location>
</feature>
<proteinExistence type="predicted"/>
<dbReference type="Gene3D" id="3.30.70.330">
    <property type="match status" value="1"/>
</dbReference>
<protein>
    <submittedName>
        <fullName evidence="4">RNA binding motif protein 33</fullName>
    </submittedName>
</protein>
<dbReference type="EMBL" id="HAEB01015353">
    <property type="protein sequence ID" value="SBQ61880.1"/>
    <property type="molecule type" value="Transcribed_RNA"/>
</dbReference>
<gene>
    <name evidence="4" type="primary">RBM33</name>
</gene>
<feature type="region of interest" description="Disordered" evidence="2">
    <location>
        <begin position="649"/>
        <end position="840"/>
    </location>
</feature>
<feature type="region of interest" description="Disordered" evidence="2">
    <location>
        <begin position="538"/>
        <end position="627"/>
    </location>
</feature>
<name>A0A1A8GFY1_9TELE</name>
<feature type="compositionally biased region" description="Basic and acidic residues" evidence="2">
    <location>
        <begin position="244"/>
        <end position="257"/>
    </location>
</feature>
<feature type="domain" description="RRM" evidence="3">
    <location>
        <begin position="1179"/>
        <end position="1246"/>
    </location>
</feature>
<feature type="compositionally biased region" description="Acidic residues" evidence="2">
    <location>
        <begin position="29"/>
        <end position="44"/>
    </location>
</feature>
<dbReference type="SUPFAM" id="SSF54928">
    <property type="entry name" value="RNA-binding domain, RBD"/>
    <property type="match status" value="1"/>
</dbReference>
<dbReference type="InterPro" id="IPR035979">
    <property type="entry name" value="RBD_domain_sf"/>
</dbReference>
<dbReference type="InterPro" id="IPR012677">
    <property type="entry name" value="Nucleotide-bd_a/b_plait_sf"/>
</dbReference>
<feature type="compositionally biased region" description="Polar residues" evidence="2">
    <location>
        <begin position="929"/>
        <end position="940"/>
    </location>
</feature>
<evidence type="ECO:0000256" key="1">
    <source>
        <dbReference type="SAM" id="Coils"/>
    </source>
</evidence>
<feature type="compositionally biased region" description="Low complexity" evidence="2">
    <location>
        <begin position="1039"/>
        <end position="1048"/>
    </location>
</feature>
<feature type="coiled-coil region" evidence="1">
    <location>
        <begin position="842"/>
        <end position="876"/>
    </location>
</feature>
<reference evidence="4" key="1">
    <citation type="submission" date="2016-05" db="EMBL/GenBank/DDBJ databases">
        <authorList>
            <person name="Lavstsen T."/>
            <person name="Jespersen J.S."/>
        </authorList>
    </citation>
    <scope>NUCLEOTIDE SEQUENCE</scope>
    <source>
        <tissue evidence="4">Brain</tissue>
    </source>
</reference>
<feature type="region of interest" description="Disordered" evidence="2">
    <location>
        <begin position="1030"/>
        <end position="1172"/>
    </location>
</feature>
<feature type="compositionally biased region" description="Polar residues" evidence="2">
    <location>
        <begin position="1093"/>
        <end position="1112"/>
    </location>
</feature>
<reference evidence="4" key="2">
    <citation type="submission" date="2016-06" db="EMBL/GenBank/DDBJ databases">
        <title>The genome of a short-lived fish provides insights into sex chromosome evolution and the genetic control of aging.</title>
        <authorList>
            <person name="Reichwald K."/>
            <person name="Felder M."/>
            <person name="Petzold A."/>
            <person name="Koch P."/>
            <person name="Groth M."/>
            <person name="Platzer M."/>
        </authorList>
    </citation>
    <scope>NUCLEOTIDE SEQUENCE</scope>
    <source>
        <tissue evidence="4">Brain</tissue>
    </source>
</reference>
<feature type="compositionally biased region" description="Gly residues" evidence="2">
    <location>
        <begin position="301"/>
        <end position="319"/>
    </location>
</feature>
<keyword evidence="1" id="KW-0175">Coiled coil</keyword>
<evidence type="ECO:0000256" key="2">
    <source>
        <dbReference type="SAM" id="MobiDB-lite"/>
    </source>
</evidence>
<feature type="compositionally biased region" description="Basic and acidic residues" evidence="2">
    <location>
        <begin position="282"/>
        <end position="295"/>
    </location>
</feature>
<feature type="compositionally biased region" description="Polar residues" evidence="2">
    <location>
        <begin position="813"/>
        <end position="828"/>
    </location>
</feature>
<feature type="region of interest" description="Disordered" evidence="2">
    <location>
        <begin position="878"/>
        <end position="1015"/>
    </location>
</feature>
<feature type="region of interest" description="Disordered" evidence="2">
    <location>
        <begin position="1"/>
        <end position="257"/>
    </location>
</feature>
<feature type="compositionally biased region" description="Pro residues" evidence="2">
    <location>
        <begin position="916"/>
        <end position="928"/>
    </location>
</feature>
<dbReference type="PANTHER" id="PTHR22014">
    <property type="entry name" value="RNA-BINDING PROTEIN 33"/>
    <property type="match status" value="1"/>
</dbReference>
<feature type="region of interest" description="Disordered" evidence="2">
    <location>
        <begin position="282"/>
        <end position="444"/>
    </location>
</feature>
<dbReference type="CDD" id="cd00590">
    <property type="entry name" value="RRM_SF"/>
    <property type="match status" value="1"/>
</dbReference>
<accession>A0A1A8GFY1</accession>
<feature type="compositionally biased region" description="Gly residues" evidence="2">
    <location>
        <begin position="1149"/>
        <end position="1159"/>
    </location>
</feature>
<feature type="compositionally biased region" description="Basic and acidic residues" evidence="2">
    <location>
        <begin position="199"/>
        <end position="217"/>
    </location>
</feature>
<feature type="compositionally biased region" description="Low complexity" evidence="2">
    <location>
        <begin position="538"/>
        <end position="559"/>
    </location>
</feature>
<feature type="compositionally biased region" description="Low complexity" evidence="2">
    <location>
        <begin position="350"/>
        <end position="361"/>
    </location>
</feature>
<feature type="compositionally biased region" description="Polar residues" evidence="2">
    <location>
        <begin position="958"/>
        <end position="982"/>
    </location>
</feature>
<feature type="compositionally biased region" description="Acidic residues" evidence="2">
    <location>
        <begin position="234"/>
        <end position="243"/>
    </location>
</feature>
<feature type="region of interest" description="Disordered" evidence="2">
    <location>
        <begin position="460"/>
        <end position="516"/>
    </location>
</feature>
<evidence type="ECO:0000313" key="4">
    <source>
        <dbReference type="EMBL" id="SBQ70082.1"/>
    </source>
</evidence>